<evidence type="ECO:0000256" key="2">
    <source>
        <dbReference type="ARBA" id="ARBA00009089"/>
    </source>
</evidence>
<dbReference type="InterPro" id="IPR001471">
    <property type="entry name" value="AP2/ERF_dom"/>
</dbReference>
<sequence length="308" mass="35234">MQEASAVTKNLCGEISDSNSSSHDQVPTNQPTRYKGVVFQKEGRWGAQIYANGHRVWLGTFNSEKGAAVAYDRASMKLRNSPTFRNFPSNDNVTVCEQRFQDQFSTEIVLRMIKDNSYTSKLSDYMRGQVPQGPCVVSLHDAPASRLRVLFEKELTPSDVGKLNRLVIPKKFAVKYFPIIPHVNAGKEGSSVHDIELLFLDRSMRSWNIRYCYWKSSQSFVFTRGWNRFAKEKGLRSRDRVIFYSYESGDQKFCILDAVYDDNRARGDEVLEMPADETERMDPESVQDKENEPSLSCKGFKLFGVKIV</sequence>
<feature type="region of interest" description="Disordered" evidence="8">
    <location>
        <begin position="1"/>
        <end position="30"/>
    </location>
</feature>
<dbReference type="PANTHER" id="PTHR31140:SF58">
    <property type="entry name" value="DNA-BINDING PROTEIN RAV1"/>
    <property type="match status" value="1"/>
</dbReference>
<dbReference type="AlphaFoldDB" id="A0ABD1I424"/>
<dbReference type="InterPro" id="IPR015300">
    <property type="entry name" value="DNA-bd_pseudobarrel_sf"/>
</dbReference>
<comment type="caution">
    <text evidence="11">The sequence shown here is derived from an EMBL/GenBank/DDBJ whole genome shotgun (WGS) entry which is preliminary data.</text>
</comment>
<feature type="domain" description="TF-B3" evidence="9">
    <location>
        <begin position="151"/>
        <end position="259"/>
    </location>
</feature>
<name>A0ABD1I424_SALDI</name>
<evidence type="ECO:0000313" key="12">
    <source>
        <dbReference type="Proteomes" id="UP001567538"/>
    </source>
</evidence>
<feature type="region of interest" description="Disordered" evidence="8">
    <location>
        <begin position="274"/>
        <end position="293"/>
    </location>
</feature>
<keyword evidence="5" id="KW-0238">DNA-binding</keyword>
<dbReference type="GO" id="GO:0005634">
    <property type="term" value="C:nucleus"/>
    <property type="evidence" value="ECO:0007669"/>
    <property type="project" value="UniProtKB-SubCell"/>
</dbReference>
<keyword evidence="4" id="KW-0805">Transcription regulation</keyword>
<organism evidence="11 12">
    <name type="scientific">Salvia divinorum</name>
    <name type="common">Maria pastora</name>
    <name type="synonym">Diviner's sage</name>
    <dbReference type="NCBI Taxonomy" id="28513"/>
    <lineage>
        <taxon>Eukaryota</taxon>
        <taxon>Viridiplantae</taxon>
        <taxon>Streptophyta</taxon>
        <taxon>Embryophyta</taxon>
        <taxon>Tracheophyta</taxon>
        <taxon>Spermatophyta</taxon>
        <taxon>Magnoliopsida</taxon>
        <taxon>eudicotyledons</taxon>
        <taxon>Gunneridae</taxon>
        <taxon>Pentapetalae</taxon>
        <taxon>asterids</taxon>
        <taxon>lamiids</taxon>
        <taxon>Lamiales</taxon>
        <taxon>Lamiaceae</taxon>
        <taxon>Nepetoideae</taxon>
        <taxon>Mentheae</taxon>
        <taxon>Salviinae</taxon>
        <taxon>Salvia</taxon>
        <taxon>Salvia subgen. Calosphace</taxon>
    </lineage>
</organism>
<dbReference type="InterPro" id="IPR044800">
    <property type="entry name" value="LEC2-like"/>
</dbReference>
<comment type="similarity">
    <text evidence="2">Belongs to the AP2/ERF transcription factor family. RAV subfamily.</text>
</comment>
<dbReference type="Pfam" id="PF02362">
    <property type="entry name" value="B3"/>
    <property type="match status" value="1"/>
</dbReference>
<keyword evidence="7" id="KW-0539">Nucleus</keyword>
<dbReference type="CDD" id="cd10017">
    <property type="entry name" value="B3_DNA"/>
    <property type="match status" value="1"/>
</dbReference>
<gene>
    <name evidence="11" type="ORF">AAHA92_05952</name>
</gene>
<dbReference type="SMART" id="SM00380">
    <property type="entry name" value="AP2"/>
    <property type="match status" value="1"/>
</dbReference>
<dbReference type="PROSITE" id="PS50863">
    <property type="entry name" value="B3"/>
    <property type="match status" value="1"/>
</dbReference>
<evidence type="ECO:0000256" key="7">
    <source>
        <dbReference type="ARBA" id="ARBA00023242"/>
    </source>
</evidence>
<keyword evidence="12" id="KW-1185">Reference proteome</keyword>
<dbReference type="Gene3D" id="2.40.330.10">
    <property type="entry name" value="DNA-binding pseudobarrel domain"/>
    <property type="match status" value="1"/>
</dbReference>
<dbReference type="Proteomes" id="UP001567538">
    <property type="component" value="Unassembled WGS sequence"/>
</dbReference>
<dbReference type="GO" id="GO:0009873">
    <property type="term" value="P:ethylene-activated signaling pathway"/>
    <property type="evidence" value="ECO:0007669"/>
    <property type="project" value="UniProtKB-KW"/>
</dbReference>
<dbReference type="PROSITE" id="PS51032">
    <property type="entry name" value="AP2_ERF"/>
    <property type="match status" value="1"/>
</dbReference>
<proteinExistence type="inferred from homology"/>
<feature type="compositionally biased region" description="Polar residues" evidence="8">
    <location>
        <begin position="16"/>
        <end position="30"/>
    </location>
</feature>
<feature type="domain" description="AP2/ERF" evidence="10">
    <location>
        <begin position="33"/>
        <end position="88"/>
    </location>
</feature>
<keyword evidence="3" id="KW-0936">Ethylene signaling pathway</keyword>
<dbReference type="SUPFAM" id="SSF101936">
    <property type="entry name" value="DNA-binding pseudobarrel domain"/>
    <property type="match status" value="1"/>
</dbReference>
<evidence type="ECO:0000256" key="6">
    <source>
        <dbReference type="ARBA" id="ARBA00023163"/>
    </source>
</evidence>
<evidence type="ECO:0000259" key="10">
    <source>
        <dbReference type="PROSITE" id="PS51032"/>
    </source>
</evidence>
<dbReference type="GO" id="GO:0003677">
    <property type="term" value="F:DNA binding"/>
    <property type="evidence" value="ECO:0007669"/>
    <property type="project" value="UniProtKB-KW"/>
</dbReference>
<protein>
    <submittedName>
        <fullName evidence="11">AP2/ERF and B3 domain-containing transcription factor-like isoform X1</fullName>
    </submittedName>
</protein>
<dbReference type="SMART" id="SM01019">
    <property type="entry name" value="B3"/>
    <property type="match status" value="1"/>
</dbReference>
<evidence type="ECO:0000256" key="5">
    <source>
        <dbReference type="ARBA" id="ARBA00023125"/>
    </source>
</evidence>
<evidence type="ECO:0000259" key="9">
    <source>
        <dbReference type="PROSITE" id="PS50863"/>
    </source>
</evidence>
<dbReference type="InterPro" id="IPR016177">
    <property type="entry name" value="DNA-bd_dom_sf"/>
</dbReference>
<evidence type="ECO:0000256" key="1">
    <source>
        <dbReference type="ARBA" id="ARBA00004123"/>
    </source>
</evidence>
<reference evidence="11 12" key="1">
    <citation type="submission" date="2024-06" db="EMBL/GenBank/DDBJ databases">
        <title>A chromosome level genome sequence of Diviner's sage (Salvia divinorum).</title>
        <authorList>
            <person name="Ford S.A."/>
            <person name="Ro D.-K."/>
            <person name="Ness R.W."/>
            <person name="Phillips M.A."/>
        </authorList>
    </citation>
    <scope>NUCLEOTIDE SEQUENCE [LARGE SCALE GENOMIC DNA]</scope>
    <source>
        <strain evidence="11">SAF-2024a</strain>
        <tissue evidence="11">Leaf</tissue>
    </source>
</reference>
<dbReference type="Gene3D" id="3.30.730.10">
    <property type="entry name" value="AP2/ERF domain"/>
    <property type="match status" value="1"/>
</dbReference>
<dbReference type="PANTHER" id="PTHR31140">
    <property type="entry name" value="B3 DOMAIN-CONTAINING TRANSCRIPTION FACTOR ABI3"/>
    <property type="match status" value="1"/>
</dbReference>
<dbReference type="Pfam" id="PF00847">
    <property type="entry name" value="AP2"/>
    <property type="match status" value="1"/>
</dbReference>
<evidence type="ECO:0000256" key="8">
    <source>
        <dbReference type="SAM" id="MobiDB-lite"/>
    </source>
</evidence>
<comment type="subcellular location">
    <subcellularLocation>
        <location evidence="1">Nucleus</location>
    </subcellularLocation>
</comment>
<evidence type="ECO:0000256" key="4">
    <source>
        <dbReference type="ARBA" id="ARBA00023015"/>
    </source>
</evidence>
<feature type="compositionally biased region" description="Basic and acidic residues" evidence="8">
    <location>
        <begin position="277"/>
        <end position="292"/>
    </location>
</feature>
<evidence type="ECO:0000313" key="11">
    <source>
        <dbReference type="EMBL" id="KAL1563490.1"/>
    </source>
</evidence>
<dbReference type="InterPro" id="IPR036955">
    <property type="entry name" value="AP2/ERF_dom_sf"/>
</dbReference>
<dbReference type="FunFam" id="3.30.730.10:FF:000008">
    <property type="entry name" value="AP2 domain-containing protein RAP2.8"/>
    <property type="match status" value="1"/>
</dbReference>
<evidence type="ECO:0000256" key="3">
    <source>
        <dbReference type="ARBA" id="ARBA00022745"/>
    </source>
</evidence>
<dbReference type="InterPro" id="IPR003340">
    <property type="entry name" value="B3_DNA-bd"/>
</dbReference>
<dbReference type="EMBL" id="JBEAFC010000003">
    <property type="protein sequence ID" value="KAL1563490.1"/>
    <property type="molecule type" value="Genomic_DNA"/>
</dbReference>
<dbReference type="SUPFAM" id="SSF54171">
    <property type="entry name" value="DNA-binding domain"/>
    <property type="match status" value="1"/>
</dbReference>
<dbReference type="CDD" id="cd00018">
    <property type="entry name" value="AP2"/>
    <property type="match status" value="1"/>
</dbReference>
<accession>A0ABD1I424</accession>
<keyword evidence="6" id="KW-0804">Transcription</keyword>